<protein>
    <submittedName>
        <fullName evidence="3">Uncharacterized protein, isoform A</fullName>
    </submittedName>
</protein>
<dbReference type="PANTHER" id="PTHR12243:SF69">
    <property type="entry name" value="SI:CH73-59F11.3"/>
    <property type="match status" value="1"/>
</dbReference>
<dbReference type="HOGENOM" id="CLU_1078783_0_0_1"/>
<evidence type="ECO:0000259" key="2">
    <source>
        <dbReference type="PROSITE" id="PS51029"/>
    </source>
</evidence>
<reference evidence="3 4" key="1">
    <citation type="journal article" date="2007" name="Nature">
        <title>Evolution of genes and genomes on the Drosophila phylogeny.</title>
        <authorList>
            <consortium name="Drosophila 12 Genomes Consortium"/>
            <person name="Clark A.G."/>
            <person name="Eisen M.B."/>
            <person name="Smith D.R."/>
            <person name="Bergman C.M."/>
            <person name="Oliver B."/>
            <person name="Markow T.A."/>
            <person name="Kaufman T.C."/>
            <person name="Kellis M."/>
            <person name="Gelbart W."/>
            <person name="Iyer V.N."/>
            <person name="Pollard D.A."/>
            <person name="Sackton T.B."/>
            <person name="Larracuente A.M."/>
            <person name="Singh N.D."/>
            <person name="Abad J.P."/>
            <person name="Abt D.N."/>
            <person name="Adryan B."/>
            <person name="Aguade M."/>
            <person name="Akashi H."/>
            <person name="Anderson W.W."/>
            <person name="Aquadro C.F."/>
            <person name="Ardell D.H."/>
            <person name="Arguello R."/>
            <person name="Artieri C.G."/>
            <person name="Barbash D.A."/>
            <person name="Barker D."/>
            <person name="Barsanti P."/>
            <person name="Batterham P."/>
            <person name="Batzoglou S."/>
            <person name="Begun D."/>
            <person name="Bhutkar A."/>
            <person name="Blanco E."/>
            <person name="Bosak S.A."/>
            <person name="Bradley R.K."/>
            <person name="Brand A.D."/>
            <person name="Brent M.R."/>
            <person name="Brooks A.N."/>
            <person name="Brown R.H."/>
            <person name="Butlin R.K."/>
            <person name="Caggese C."/>
            <person name="Calvi B.R."/>
            <person name="Bernardo de Carvalho A."/>
            <person name="Caspi A."/>
            <person name="Castrezana S."/>
            <person name="Celniker S.E."/>
            <person name="Chang J.L."/>
            <person name="Chapple C."/>
            <person name="Chatterji S."/>
            <person name="Chinwalla A."/>
            <person name="Civetta A."/>
            <person name="Clifton S.W."/>
            <person name="Comeron J.M."/>
            <person name="Costello J.C."/>
            <person name="Coyne J.A."/>
            <person name="Daub J."/>
            <person name="David R.G."/>
            <person name="Delcher A.L."/>
            <person name="Delehaunty K."/>
            <person name="Do C.B."/>
            <person name="Ebling H."/>
            <person name="Edwards K."/>
            <person name="Eickbush T."/>
            <person name="Evans J.D."/>
            <person name="Filipski A."/>
            <person name="Findeiss S."/>
            <person name="Freyhult E."/>
            <person name="Fulton L."/>
            <person name="Fulton R."/>
            <person name="Garcia A.C."/>
            <person name="Gardiner A."/>
            <person name="Garfield D.A."/>
            <person name="Garvin B.E."/>
            <person name="Gibson G."/>
            <person name="Gilbert D."/>
            <person name="Gnerre S."/>
            <person name="Godfrey J."/>
            <person name="Good R."/>
            <person name="Gotea V."/>
            <person name="Gravely B."/>
            <person name="Greenberg A.J."/>
            <person name="Griffiths-Jones S."/>
            <person name="Gross S."/>
            <person name="Guigo R."/>
            <person name="Gustafson E.A."/>
            <person name="Haerty W."/>
            <person name="Hahn M.W."/>
            <person name="Halligan D.L."/>
            <person name="Halpern A.L."/>
            <person name="Halter G.M."/>
            <person name="Han M.V."/>
            <person name="Heger A."/>
            <person name="Hillier L."/>
            <person name="Hinrichs A.S."/>
            <person name="Holmes I."/>
            <person name="Hoskins R.A."/>
            <person name="Hubisz M.J."/>
            <person name="Hultmark D."/>
            <person name="Huntley M.A."/>
            <person name="Jaffe D.B."/>
            <person name="Jagadeeshan S."/>
            <person name="Jeck W.R."/>
            <person name="Johnson J."/>
            <person name="Jones C.D."/>
            <person name="Jordan W.C."/>
            <person name="Karpen G.H."/>
            <person name="Kataoka E."/>
            <person name="Keightley P.D."/>
            <person name="Kheradpour P."/>
            <person name="Kirkness E.F."/>
            <person name="Koerich L.B."/>
            <person name="Kristiansen K."/>
            <person name="Kudrna D."/>
            <person name="Kulathinal R.J."/>
            <person name="Kumar S."/>
            <person name="Kwok R."/>
            <person name="Lander E."/>
            <person name="Langley C.H."/>
            <person name="Lapoint R."/>
            <person name="Lazzaro B.P."/>
            <person name="Lee S.J."/>
            <person name="Levesque L."/>
            <person name="Li R."/>
            <person name="Lin C.F."/>
            <person name="Lin M.F."/>
            <person name="Lindblad-Toh K."/>
            <person name="Llopart A."/>
            <person name="Long M."/>
            <person name="Low L."/>
            <person name="Lozovsky E."/>
            <person name="Lu J."/>
            <person name="Luo M."/>
            <person name="Machado C.A."/>
            <person name="Makalowski W."/>
            <person name="Marzo M."/>
            <person name="Matsuda M."/>
            <person name="Matzkin L."/>
            <person name="McAllister B."/>
            <person name="McBride C.S."/>
            <person name="McKernan B."/>
            <person name="McKernan K."/>
            <person name="Mendez-Lago M."/>
            <person name="Minx P."/>
            <person name="Mollenhauer M.U."/>
            <person name="Montooth K."/>
            <person name="Mount S.M."/>
            <person name="Mu X."/>
            <person name="Myers E."/>
            <person name="Negre B."/>
            <person name="Newfeld S."/>
            <person name="Nielsen R."/>
            <person name="Noor M.A."/>
            <person name="O'Grady P."/>
            <person name="Pachter L."/>
            <person name="Papaceit M."/>
            <person name="Parisi M.J."/>
            <person name="Parisi M."/>
            <person name="Parts L."/>
            <person name="Pedersen J.S."/>
            <person name="Pesole G."/>
            <person name="Phillippy A.M."/>
            <person name="Ponting C.P."/>
            <person name="Pop M."/>
            <person name="Porcelli D."/>
            <person name="Powell J.R."/>
            <person name="Prohaska S."/>
            <person name="Pruitt K."/>
            <person name="Puig M."/>
            <person name="Quesneville H."/>
            <person name="Ram K.R."/>
            <person name="Rand D."/>
            <person name="Rasmussen M.D."/>
            <person name="Reed L.K."/>
            <person name="Reenan R."/>
            <person name="Reily A."/>
            <person name="Remington K.A."/>
            <person name="Rieger T.T."/>
            <person name="Ritchie M.G."/>
            <person name="Robin C."/>
            <person name="Rogers Y.H."/>
            <person name="Rohde C."/>
            <person name="Rozas J."/>
            <person name="Rubenfield M.J."/>
            <person name="Ruiz A."/>
            <person name="Russo S."/>
            <person name="Salzberg S.L."/>
            <person name="Sanchez-Gracia A."/>
            <person name="Saranga D.J."/>
            <person name="Sato H."/>
            <person name="Schaeffer S.W."/>
            <person name="Schatz M.C."/>
            <person name="Schlenke T."/>
            <person name="Schwartz R."/>
            <person name="Segarra C."/>
            <person name="Singh R.S."/>
            <person name="Sirot L."/>
            <person name="Sirota M."/>
            <person name="Sisneros N.B."/>
            <person name="Smith C.D."/>
            <person name="Smith T.F."/>
            <person name="Spieth J."/>
            <person name="Stage D.E."/>
            <person name="Stark A."/>
            <person name="Stephan W."/>
            <person name="Strausberg R.L."/>
            <person name="Strempel S."/>
            <person name="Sturgill D."/>
            <person name="Sutton G."/>
            <person name="Sutton G.G."/>
            <person name="Tao W."/>
            <person name="Teichmann S."/>
            <person name="Tobari Y.N."/>
            <person name="Tomimura Y."/>
            <person name="Tsolas J.M."/>
            <person name="Valente V.L."/>
            <person name="Venter E."/>
            <person name="Venter J.C."/>
            <person name="Vicario S."/>
            <person name="Vieira F.G."/>
            <person name="Vilella A.J."/>
            <person name="Villasante A."/>
            <person name="Walenz B."/>
            <person name="Wang J."/>
            <person name="Wasserman M."/>
            <person name="Watts T."/>
            <person name="Wilson D."/>
            <person name="Wilson R.K."/>
            <person name="Wing R.A."/>
            <person name="Wolfner M.F."/>
            <person name="Wong A."/>
            <person name="Wong G.K."/>
            <person name="Wu C.I."/>
            <person name="Wu G."/>
            <person name="Yamamoto D."/>
            <person name="Yang H.P."/>
            <person name="Yang S.P."/>
            <person name="Yorke J.A."/>
            <person name="Yoshida K."/>
            <person name="Zdobnov E."/>
            <person name="Zhang P."/>
            <person name="Zhang Y."/>
            <person name="Zimin A.V."/>
            <person name="Baldwin J."/>
            <person name="Abdouelleil A."/>
            <person name="Abdulkadir J."/>
            <person name="Abebe A."/>
            <person name="Abera B."/>
            <person name="Abreu J."/>
            <person name="Acer S.C."/>
            <person name="Aftuck L."/>
            <person name="Alexander A."/>
            <person name="An P."/>
            <person name="Anderson E."/>
            <person name="Anderson S."/>
            <person name="Arachi H."/>
            <person name="Azer M."/>
            <person name="Bachantsang P."/>
            <person name="Barry A."/>
            <person name="Bayul T."/>
            <person name="Berlin A."/>
            <person name="Bessette D."/>
            <person name="Bloom T."/>
            <person name="Blye J."/>
            <person name="Boguslavskiy L."/>
            <person name="Bonnet C."/>
            <person name="Boukhgalter B."/>
            <person name="Bourzgui I."/>
            <person name="Brown A."/>
            <person name="Cahill P."/>
            <person name="Channer S."/>
            <person name="Cheshatsang Y."/>
            <person name="Chuda L."/>
            <person name="Citroen M."/>
            <person name="Collymore A."/>
            <person name="Cooke P."/>
            <person name="Costello M."/>
            <person name="D'Aco K."/>
            <person name="Daza R."/>
            <person name="De Haan G."/>
            <person name="DeGray S."/>
            <person name="DeMaso C."/>
            <person name="Dhargay N."/>
            <person name="Dooley K."/>
            <person name="Dooley E."/>
            <person name="Doricent M."/>
            <person name="Dorje P."/>
            <person name="Dorjee K."/>
            <person name="Dupes A."/>
            <person name="Elong R."/>
            <person name="Falk J."/>
            <person name="Farina A."/>
            <person name="Faro S."/>
            <person name="Ferguson D."/>
            <person name="Fisher S."/>
            <person name="Foley C.D."/>
            <person name="Franke A."/>
            <person name="Friedrich D."/>
            <person name="Gadbois L."/>
            <person name="Gearin G."/>
            <person name="Gearin C.R."/>
            <person name="Giannoukos G."/>
            <person name="Goode T."/>
            <person name="Graham J."/>
            <person name="Grandbois E."/>
            <person name="Grewal S."/>
            <person name="Gyaltsen K."/>
            <person name="Hafez N."/>
            <person name="Hagos B."/>
            <person name="Hall J."/>
            <person name="Henson C."/>
            <person name="Hollinger A."/>
            <person name="Honan T."/>
            <person name="Huard M.D."/>
            <person name="Hughes L."/>
            <person name="Hurhula B."/>
            <person name="Husby M.E."/>
            <person name="Kamat A."/>
            <person name="Kanga B."/>
            <person name="Kashin S."/>
            <person name="Khazanovich D."/>
            <person name="Kisner P."/>
            <person name="Lance K."/>
            <person name="Lara M."/>
            <person name="Lee W."/>
            <person name="Lennon N."/>
            <person name="Letendre F."/>
            <person name="LeVine R."/>
            <person name="Lipovsky A."/>
            <person name="Liu X."/>
            <person name="Liu J."/>
            <person name="Liu S."/>
            <person name="Lokyitsang T."/>
            <person name="Lokyitsang Y."/>
            <person name="Lubonja R."/>
            <person name="Lui A."/>
            <person name="MacDonald P."/>
            <person name="Magnisalis V."/>
            <person name="Maru K."/>
            <person name="Matthews C."/>
            <person name="McCusker W."/>
            <person name="McDonough S."/>
            <person name="Mehta T."/>
            <person name="Meldrim J."/>
            <person name="Meneus L."/>
            <person name="Mihai O."/>
            <person name="Mihalev A."/>
            <person name="Mihova T."/>
            <person name="Mittelman R."/>
            <person name="Mlenga V."/>
            <person name="Montmayeur A."/>
            <person name="Mulrain L."/>
            <person name="Navidi A."/>
            <person name="Naylor J."/>
            <person name="Negash T."/>
            <person name="Nguyen T."/>
            <person name="Nguyen N."/>
            <person name="Nicol R."/>
            <person name="Norbu C."/>
            <person name="Norbu N."/>
            <person name="Novod N."/>
            <person name="O'Neill B."/>
            <person name="Osman S."/>
            <person name="Markiewicz E."/>
            <person name="Oyono O.L."/>
            <person name="Patti C."/>
            <person name="Phunkhang P."/>
            <person name="Pierre F."/>
            <person name="Priest M."/>
            <person name="Raghuraman S."/>
            <person name="Rege F."/>
            <person name="Reyes R."/>
            <person name="Rise C."/>
            <person name="Rogov P."/>
            <person name="Ross K."/>
            <person name="Ryan E."/>
            <person name="Settipalli S."/>
            <person name="Shea T."/>
            <person name="Sherpa N."/>
            <person name="Shi L."/>
            <person name="Shih D."/>
            <person name="Sparrow T."/>
            <person name="Spaulding J."/>
            <person name="Stalker J."/>
            <person name="Stange-Thomann N."/>
            <person name="Stavropoulos S."/>
            <person name="Stone C."/>
            <person name="Strader C."/>
            <person name="Tesfaye S."/>
            <person name="Thomson T."/>
            <person name="Thoulutsang Y."/>
            <person name="Thoulutsang D."/>
            <person name="Topham K."/>
            <person name="Topping I."/>
            <person name="Tsamla T."/>
            <person name="Vassiliev H."/>
            <person name="Vo A."/>
            <person name="Wangchuk T."/>
            <person name="Wangdi T."/>
            <person name="Weiand M."/>
            <person name="Wilkinson J."/>
            <person name="Wilson A."/>
            <person name="Yadav S."/>
            <person name="Young G."/>
            <person name="Yu Q."/>
            <person name="Zembek L."/>
            <person name="Zhong D."/>
            <person name="Zimmer A."/>
            <person name="Zwirko Z."/>
            <person name="Jaffe D.B."/>
            <person name="Alvarez P."/>
            <person name="Brockman W."/>
            <person name="Butler J."/>
            <person name="Chin C."/>
            <person name="Gnerre S."/>
            <person name="Grabherr M."/>
            <person name="Kleber M."/>
            <person name="Mauceli E."/>
            <person name="MacCallum I."/>
        </authorList>
    </citation>
    <scope>NUCLEOTIDE SEQUENCE [LARGE SCALE GENOMIC DNA]</scope>
    <source>
        <strain evidence="4">Tucson 15010-1051.87</strain>
    </source>
</reference>
<evidence type="ECO:0000313" key="3">
    <source>
        <dbReference type="EMBL" id="EDW64661.1"/>
    </source>
</evidence>
<dbReference type="InterPro" id="IPR039353">
    <property type="entry name" value="TF_Adf1"/>
</dbReference>
<dbReference type="PhylomeDB" id="B4LRQ9"/>
<sequence>MLQYTFTDEVTEFIIERVHAEEYLWNPANPLYKVRPMKNDFWVKLTEDINTKYKPNTPVTQADVCRKWNNLKSYYKYMYQKSALDDWKNKSKMDFLLQLITSRPGPNTSTRSSVSVCKLEISDESSFHTEDSFYANDIESPPVVTEWEKEQEEVPAATKPASTSFPDTTSAANAESPQSAKRARASNDGALNITAVNSIAPAVERSTSEPSELFHYGNFIVQSITRLDRDLQIKAKKLLTNVVLDLETEQMSRDMANK</sequence>
<gene>
    <name evidence="3" type="primary">Dvir\GJ21236</name>
    <name evidence="3" type="ORF">Dvir_GJ21236</name>
</gene>
<dbReference type="Pfam" id="PF10545">
    <property type="entry name" value="MADF_DNA_bdg"/>
    <property type="match status" value="1"/>
</dbReference>
<name>B4LRQ9_DROVI</name>
<dbReference type="SMART" id="SM00595">
    <property type="entry name" value="MADF"/>
    <property type="match status" value="1"/>
</dbReference>
<dbReference type="GO" id="GO:0006357">
    <property type="term" value="P:regulation of transcription by RNA polymerase II"/>
    <property type="evidence" value="ECO:0007669"/>
    <property type="project" value="TreeGrafter"/>
</dbReference>
<dbReference type="GO" id="GO:0005634">
    <property type="term" value="C:nucleus"/>
    <property type="evidence" value="ECO:0007669"/>
    <property type="project" value="TreeGrafter"/>
</dbReference>
<dbReference type="OMA" id="NKSKMEF"/>
<dbReference type="KEGG" id="dvi:6627687"/>
<accession>B4LRQ9</accession>
<evidence type="ECO:0000313" key="4">
    <source>
        <dbReference type="Proteomes" id="UP000008792"/>
    </source>
</evidence>
<dbReference type="InParanoid" id="B4LRQ9"/>
<dbReference type="AlphaFoldDB" id="B4LRQ9"/>
<dbReference type="EMBL" id="CH940649">
    <property type="protein sequence ID" value="EDW64661.1"/>
    <property type="molecule type" value="Genomic_DNA"/>
</dbReference>
<proteinExistence type="predicted"/>
<dbReference type="PANTHER" id="PTHR12243">
    <property type="entry name" value="MADF DOMAIN TRANSCRIPTION FACTOR"/>
    <property type="match status" value="1"/>
</dbReference>
<dbReference type="InterPro" id="IPR006578">
    <property type="entry name" value="MADF-dom"/>
</dbReference>
<evidence type="ECO:0000256" key="1">
    <source>
        <dbReference type="SAM" id="MobiDB-lite"/>
    </source>
</evidence>
<dbReference type="Proteomes" id="UP000008792">
    <property type="component" value="Unassembled WGS sequence"/>
</dbReference>
<feature type="region of interest" description="Disordered" evidence="1">
    <location>
        <begin position="148"/>
        <end position="186"/>
    </location>
</feature>
<feature type="compositionally biased region" description="Polar residues" evidence="1">
    <location>
        <begin position="160"/>
        <end position="179"/>
    </location>
</feature>
<dbReference type="OrthoDB" id="6577442at2759"/>
<feature type="domain" description="MADF" evidence="2">
    <location>
        <begin position="13"/>
        <end position="101"/>
    </location>
</feature>
<dbReference type="PROSITE" id="PS51029">
    <property type="entry name" value="MADF"/>
    <property type="match status" value="1"/>
</dbReference>
<organism evidence="3 4">
    <name type="scientific">Drosophila virilis</name>
    <name type="common">Fruit fly</name>
    <dbReference type="NCBI Taxonomy" id="7244"/>
    <lineage>
        <taxon>Eukaryota</taxon>
        <taxon>Metazoa</taxon>
        <taxon>Ecdysozoa</taxon>
        <taxon>Arthropoda</taxon>
        <taxon>Hexapoda</taxon>
        <taxon>Insecta</taxon>
        <taxon>Pterygota</taxon>
        <taxon>Neoptera</taxon>
        <taxon>Endopterygota</taxon>
        <taxon>Diptera</taxon>
        <taxon>Brachycera</taxon>
        <taxon>Muscomorpha</taxon>
        <taxon>Ephydroidea</taxon>
        <taxon>Drosophilidae</taxon>
        <taxon>Drosophila</taxon>
    </lineage>
</organism>
<dbReference type="GO" id="GO:0005667">
    <property type="term" value="C:transcription regulator complex"/>
    <property type="evidence" value="ECO:0007669"/>
    <property type="project" value="TreeGrafter"/>
</dbReference>
<keyword evidence="4" id="KW-1185">Reference proteome</keyword>